<evidence type="ECO:0000313" key="1">
    <source>
        <dbReference type="EMBL" id="KJV64557.1"/>
    </source>
</evidence>
<dbReference type="Proteomes" id="UP000033441">
    <property type="component" value="Unassembled WGS sequence"/>
</dbReference>
<evidence type="ECO:0000313" key="2">
    <source>
        <dbReference type="Proteomes" id="UP000033441"/>
    </source>
</evidence>
<reference evidence="1 2" key="1">
    <citation type="submission" date="2015-02" db="EMBL/GenBank/DDBJ databases">
        <title>Genome Sequencing of Rickettsiales.</title>
        <authorList>
            <person name="Daugherty S.C."/>
            <person name="Su Q."/>
            <person name="Abolude K."/>
            <person name="Beier-Sexton M."/>
            <person name="Carlyon J.A."/>
            <person name="Carter R."/>
            <person name="Day N.P."/>
            <person name="Dumler S.J."/>
            <person name="Dyachenko V."/>
            <person name="Godinez A."/>
            <person name="Kurtti T.J."/>
            <person name="Lichay M."/>
            <person name="Mullins K.E."/>
            <person name="Ott S."/>
            <person name="Pappas-Brown V."/>
            <person name="Paris D.H."/>
            <person name="Patel P."/>
            <person name="Richards A.L."/>
            <person name="Sadzewicz L."/>
            <person name="Sears K."/>
            <person name="Seidman D."/>
            <person name="Sengamalay N."/>
            <person name="Stenos J."/>
            <person name="Tallon L.J."/>
            <person name="Vincent G."/>
            <person name="Fraser C.M."/>
            <person name="Munderloh U."/>
            <person name="Dunning-Hotopp J.C."/>
        </authorList>
    </citation>
    <scope>NUCLEOTIDE SEQUENCE [LARGE SCALE GENOMIC DNA]</scope>
    <source>
        <strain evidence="1 2">ApMUC09</strain>
    </source>
</reference>
<dbReference type="PATRIC" id="fig|1359152.3.peg.858"/>
<gene>
    <name evidence="1" type="ORF">APHMUC_0818</name>
</gene>
<comment type="caution">
    <text evidence="1">The sequence shown here is derived from an EMBL/GenBank/DDBJ whole genome shotgun (WGS) entry which is preliminary data.</text>
</comment>
<dbReference type="AlphaFoldDB" id="A0A0F3NA53"/>
<proteinExistence type="predicted"/>
<accession>A0A0F3NA53</accession>
<protein>
    <submittedName>
        <fullName evidence="1">Uncharacterized protein</fullName>
    </submittedName>
</protein>
<sequence length="40" mass="4551">MSVDYEGSEYAITVVEIIMENIVDAIHNRTVEVRLPRSNS</sequence>
<dbReference type="EMBL" id="LANV01000001">
    <property type="protein sequence ID" value="KJV64557.1"/>
    <property type="molecule type" value="Genomic_DNA"/>
</dbReference>
<name>A0A0F3NA53_ANAPH</name>
<organism evidence="1 2">
    <name type="scientific">Anaplasma phagocytophilum str. ApMUC09</name>
    <dbReference type="NCBI Taxonomy" id="1359152"/>
    <lineage>
        <taxon>Bacteria</taxon>
        <taxon>Pseudomonadati</taxon>
        <taxon>Pseudomonadota</taxon>
        <taxon>Alphaproteobacteria</taxon>
        <taxon>Rickettsiales</taxon>
        <taxon>Anaplasmataceae</taxon>
        <taxon>Anaplasma</taxon>
        <taxon>phagocytophilum group</taxon>
    </lineage>
</organism>